<gene>
    <name evidence="1" type="primary">Acey_s0036.g3179</name>
    <name evidence="1" type="ORF">Y032_0036g3179</name>
</gene>
<accession>A0A016ULW4</accession>
<keyword evidence="2" id="KW-1185">Reference proteome</keyword>
<dbReference type="AlphaFoldDB" id="A0A016ULW4"/>
<organism evidence="1 2">
    <name type="scientific">Ancylostoma ceylanicum</name>
    <dbReference type="NCBI Taxonomy" id="53326"/>
    <lineage>
        <taxon>Eukaryota</taxon>
        <taxon>Metazoa</taxon>
        <taxon>Ecdysozoa</taxon>
        <taxon>Nematoda</taxon>
        <taxon>Chromadorea</taxon>
        <taxon>Rhabditida</taxon>
        <taxon>Rhabditina</taxon>
        <taxon>Rhabditomorpha</taxon>
        <taxon>Strongyloidea</taxon>
        <taxon>Ancylostomatidae</taxon>
        <taxon>Ancylostomatinae</taxon>
        <taxon>Ancylostoma</taxon>
    </lineage>
</organism>
<comment type="caution">
    <text evidence="1">The sequence shown here is derived from an EMBL/GenBank/DDBJ whole genome shotgun (WGS) entry which is preliminary data.</text>
</comment>
<proteinExistence type="predicted"/>
<reference evidence="2" key="1">
    <citation type="journal article" date="2015" name="Nat. Genet.">
        <title>The genome and transcriptome of the zoonotic hookworm Ancylostoma ceylanicum identify infection-specific gene families.</title>
        <authorList>
            <person name="Schwarz E.M."/>
            <person name="Hu Y."/>
            <person name="Antoshechkin I."/>
            <person name="Miller M.M."/>
            <person name="Sternberg P.W."/>
            <person name="Aroian R.V."/>
        </authorList>
    </citation>
    <scope>NUCLEOTIDE SEQUENCE</scope>
    <source>
        <strain evidence="2">HY135</strain>
    </source>
</reference>
<name>A0A016ULW4_9BILA</name>
<dbReference type="Proteomes" id="UP000024635">
    <property type="component" value="Unassembled WGS sequence"/>
</dbReference>
<evidence type="ECO:0000313" key="2">
    <source>
        <dbReference type="Proteomes" id="UP000024635"/>
    </source>
</evidence>
<protein>
    <submittedName>
        <fullName evidence="1">Uncharacterized protein</fullName>
    </submittedName>
</protein>
<dbReference type="EMBL" id="JARK01001372">
    <property type="protein sequence ID" value="EYC15498.1"/>
    <property type="molecule type" value="Genomic_DNA"/>
</dbReference>
<sequence>MNNETAVTKQTCTASRNEAVFEKLFECVVPERNLMIFANFVKNGNGPINKEIAPAIRSSSPKSMFNGSTTGV</sequence>
<evidence type="ECO:0000313" key="1">
    <source>
        <dbReference type="EMBL" id="EYC15498.1"/>
    </source>
</evidence>